<evidence type="ECO:0000256" key="4">
    <source>
        <dbReference type="PIRSR" id="PIRSR000105-1"/>
    </source>
</evidence>
<evidence type="ECO:0000256" key="3">
    <source>
        <dbReference type="ARBA" id="ARBA00023002"/>
    </source>
</evidence>
<dbReference type="PANTHER" id="PTHR48075:SF5">
    <property type="entry name" value="3-HYDROXYBUTYRYL-COA DEHYDROGENASE"/>
    <property type="match status" value="1"/>
</dbReference>
<comment type="caution">
    <text evidence="7">The sequence shown here is derived from an EMBL/GenBank/DDBJ whole genome shotgun (WGS) entry which is preliminary data.</text>
</comment>
<dbReference type="Proteomes" id="UP000657574">
    <property type="component" value="Unassembled WGS sequence"/>
</dbReference>
<dbReference type="GO" id="GO:0006635">
    <property type="term" value="P:fatty acid beta-oxidation"/>
    <property type="evidence" value="ECO:0007669"/>
    <property type="project" value="TreeGrafter"/>
</dbReference>
<reference evidence="7" key="1">
    <citation type="journal article" date="2014" name="Int. J. Syst. Evol. Microbiol.">
        <title>Complete genome sequence of Corynebacterium casei LMG S-19264T (=DSM 44701T), isolated from a smear-ripened cheese.</title>
        <authorList>
            <consortium name="US DOE Joint Genome Institute (JGI-PGF)"/>
            <person name="Walter F."/>
            <person name="Albersmeier A."/>
            <person name="Kalinowski J."/>
            <person name="Ruckert C."/>
        </authorList>
    </citation>
    <scope>NUCLEOTIDE SEQUENCE</scope>
    <source>
        <strain evidence="7">JCM 3086</strain>
    </source>
</reference>
<dbReference type="InterPro" id="IPR006176">
    <property type="entry name" value="3-OHacyl-CoA_DH_NAD-bd"/>
</dbReference>
<reference evidence="7" key="2">
    <citation type="submission" date="2020-09" db="EMBL/GenBank/DDBJ databases">
        <authorList>
            <person name="Sun Q."/>
            <person name="Ohkuma M."/>
        </authorList>
    </citation>
    <scope>NUCLEOTIDE SEQUENCE</scope>
    <source>
        <strain evidence="7">JCM 3086</strain>
    </source>
</reference>
<proteinExistence type="inferred from homology"/>
<dbReference type="InterPro" id="IPR013328">
    <property type="entry name" value="6PGD_dom2"/>
</dbReference>
<feature type="domain" description="3-hydroxyacyl-CoA dehydrogenase NAD binding" evidence="6">
    <location>
        <begin position="7"/>
        <end position="185"/>
    </location>
</feature>
<organism evidence="7 8">
    <name type="scientific">Streptomyces brasiliensis</name>
    <dbReference type="NCBI Taxonomy" id="1954"/>
    <lineage>
        <taxon>Bacteria</taxon>
        <taxon>Bacillati</taxon>
        <taxon>Actinomycetota</taxon>
        <taxon>Actinomycetes</taxon>
        <taxon>Kitasatosporales</taxon>
        <taxon>Streptomycetaceae</taxon>
        <taxon>Streptomyces</taxon>
    </lineage>
</organism>
<gene>
    <name evidence="7" type="ORF">GCM10010121_090200</name>
</gene>
<feature type="site" description="Important for catalytic activity" evidence="4">
    <location>
        <position position="141"/>
    </location>
</feature>
<dbReference type="InterPro" id="IPR006108">
    <property type="entry name" value="3HC_DH_C"/>
</dbReference>
<dbReference type="FunFam" id="3.40.50.720:FF:000009">
    <property type="entry name" value="Fatty oxidation complex, alpha subunit"/>
    <property type="match status" value="1"/>
</dbReference>
<comment type="similarity">
    <text evidence="2">Belongs to the 3-hydroxyacyl-CoA dehydrogenase family.</text>
</comment>
<accession>A0A917P7I3</accession>
<dbReference type="Gene3D" id="3.40.50.720">
    <property type="entry name" value="NAD(P)-binding Rossmann-like Domain"/>
    <property type="match status" value="1"/>
</dbReference>
<keyword evidence="8" id="KW-1185">Reference proteome</keyword>
<feature type="domain" description="3-hydroxyacyl-CoA dehydrogenase C-terminal" evidence="5">
    <location>
        <begin position="188"/>
        <end position="282"/>
    </location>
</feature>
<dbReference type="RefSeq" id="WP_189317101.1">
    <property type="nucleotide sequence ID" value="NZ_BMQA01000086.1"/>
</dbReference>
<dbReference type="InterPro" id="IPR022694">
    <property type="entry name" value="3-OHacyl-CoA_DH"/>
</dbReference>
<dbReference type="GO" id="GO:0070403">
    <property type="term" value="F:NAD+ binding"/>
    <property type="evidence" value="ECO:0007669"/>
    <property type="project" value="InterPro"/>
</dbReference>
<dbReference type="SUPFAM" id="SSF51735">
    <property type="entry name" value="NAD(P)-binding Rossmann-fold domains"/>
    <property type="match status" value="1"/>
</dbReference>
<evidence type="ECO:0000256" key="2">
    <source>
        <dbReference type="ARBA" id="ARBA00009463"/>
    </source>
</evidence>
<evidence type="ECO:0000313" key="7">
    <source>
        <dbReference type="EMBL" id="GGJ65523.1"/>
    </source>
</evidence>
<dbReference type="EMBL" id="BMQA01000086">
    <property type="protein sequence ID" value="GGJ65523.1"/>
    <property type="molecule type" value="Genomic_DNA"/>
</dbReference>
<name>A0A917P7I3_9ACTN</name>
<dbReference type="InterPro" id="IPR036291">
    <property type="entry name" value="NAD(P)-bd_dom_sf"/>
</dbReference>
<dbReference type="GO" id="GO:0008691">
    <property type="term" value="F:3-hydroxybutyryl-CoA dehydrogenase activity"/>
    <property type="evidence" value="ECO:0007669"/>
    <property type="project" value="TreeGrafter"/>
</dbReference>
<sequence length="286" mass="30142">MSSQEHIGLLGFGTMGAGIAQVFASAGHRVTVLEADQARLDAGFAFVGDFLAIGVRRGKLTEAERDALLARIEGTVNAADLADVDLVVESVTERSEVKKALLAKVAAVVGEQTPLLTNTSALSVTDLATAVPNPSRVAGLHFFNPAPLMPTIEVVRAVQTDESLVQRLVALVASLPGKEPVVVKDRPGFLVNALLIPYLNDVVQAYDDGLASAEDIDVALKLGLGYKAGPLELLDMLGLDVHLHASESAYQATLDRRYAPPPLLRQMVAAGRLGNKSGSGFRAEES</sequence>
<dbReference type="AlphaFoldDB" id="A0A917P7I3"/>
<dbReference type="InterPro" id="IPR008927">
    <property type="entry name" value="6-PGluconate_DH-like_C_sf"/>
</dbReference>
<dbReference type="SUPFAM" id="SSF48179">
    <property type="entry name" value="6-phosphogluconate dehydrogenase C-terminal domain-like"/>
    <property type="match status" value="1"/>
</dbReference>
<evidence type="ECO:0000256" key="1">
    <source>
        <dbReference type="ARBA" id="ARBA00005086"/>
    </source>
</evidence>
<comment type="pathway">
    <text evidence="1">Lipid metabolism; butanoate metabolism.</text>
</comment>
<evidence type="ECO:0000259" key="5">
    <source>
        <dbReference type="Pfam" id="PF00725"/>
    </source>
</evidence>
<dbReference type="PIRSF" id="PIRSF000105">
    <property type="entry name" value="HCDH"/>
    <property type="match status" value="1"/>
</dbReference>
<protein>
    <submittedName>
        <fullName evidence="7">3-hydroxybutyryl-CoA dehydrogenase</fullName>
    </submittedName>
</protein>
<dbReference type="PANTHER" id="PTHR48075">
    <property type="entry name" value="3-HYDROXYACYL-COA DEHYDROGENASE FAMILY PROTEIN"/>
    <property type="match status" value="1"/>
</dbReference>
<evidence type="ECO:0000259" key="6">
    <source>
        <dbReference type="Pfam" id="PF02737"/>
    </source>
</evidence>
<keyword evidence="3" id="KW-0560">Oxidoreductase</keyword>
<dbReference type="Gene3D" id="1.10.1040.10">
    <property type="entry name" value="N-(1-d-carboxylethyl)-l-norvaline Dehydrogenase, domain 2"/>
    <property type="match status" value="1"/>
</dbReference>
<dbReference type="Pfam" id="PF02737">
    <property type="entry name" value="3HCDH_N"/>
    <property type="match status" value="1"/>
</dbReference>
<evidence type="ECO:0000313" key="8">
    <source>
        <dbReference type="Proteomes" id="UP000657574"/>
    </source>
</evidence>
<dbReference type="Pfam" id="PF00725">
    <property type="entry name" value="3HCDH"/>
    <property type="match status" value="1"/>
</dbReference>